<dbReference type="SUPFAM" id="SSF81383">
    <property type="entry name" value="F-box domain"/>
    <property type="match status" value="1"/>
</dbReference>
<keyword evidence="4" id="KW-1185">Reference proteome</keyword>
<dbReference type="InterPro" id="IPR001810">
    <property type="entry name" value="F-box_dom"/>
</dbReference>
<dbReference type="AlphaFoldDB" id="A0A1Y2BDH9"/>
<name>A0A1Y2BDH9_9TREE</name>
<sequence length="768" mass="85492">MIARIESEQGDSPRTMTSPDRTSTSSSLVDLPPEILEQVYLSLNLTDRLALVRTCSTLHAVYKQSATLQYLFTLRTTAYIDVPYLLPPPSIAGPSTAESSPREEEESSDVEMSDSDSDSDRPTYLNSLPSVRRSKSVSKVPVRPVRVGPWSAADKQLSLKEREGRWETLDYAHRRDIKIAGPAGVYELQEGIFLMCDEYAEDAGGEGRRPTSVRLIPLPSADDPDLEHPPVPTKSHKLPFPISDLTMDPIQDLIVVSEHRPVNANPAAQPPTHRYHLLSLSTFQPHPLATLPVLDFPPFSGLALQTRQLLQIMGDTLLVLVSRYNVHWFVAGMAGLNVNSLGNEEEIVVWNWKTGRVLARMAPPENAWFASFALLTPTTFLLTSTSSMSGVHTTEPRSAASIFPPVIQVFSILPDPNRTIVPVQPLASHMLDDTTLRPILVAELELPAFAPDATVVSFEVRPDPPNLPRSDPAAPTLGPSKPFSQNPEKGVLVLEMSVNEPGLDDQDPPDRRVSRSYELFILREMLVEMGKEGEQRLIKARLEDQDGYVPLRPEKVVPWAEWAPTGARLMDISMRRRNWVCSCSGYRFISLTRSPSDTRPEEDEDQHGFVYAPPRQCDLRLLDFSPYGVKRSLPSSPQPEQEGKVSPSSLDPQQDDKLSPSSSQPHQDDNQLSSNSLPQQGNDDADAGGEEDNDWSIEVITARTVLPPCKIWKDEVTSGMPYRDIRRKMGIRANGVMMDDQRVIMVATQGRRNGDWTSLRQEMVVLCL</sequence>
<dbReference type="OrthoDB" id="2745718at2759"/>
<feature type="compositionally biased region" description="Polar residues" evidence="1">
    <location>
        <begin position="659"/>
        <end position="680"/>
    </location>
</feature>
<feature type="compositionally biased region" description="Acidic residues" evidence="1">
    <location>
        <begin position="103"/>
        <end position="117"/>
    </location>
</feature>
<protein>
    <recommendedName>
        <fullName evidence="2">F-box domain-containing protein</fullName>
    </recommendedName>
</protein>
<feature type="region of interest" description="Disordered" evidence="1">
    <location>
        <begin position="91"/>
        <end position="132"/>
    </location>
</feature>
<feature type="region of interest" description="Disordered" evidence="1">
    <location>
        <begin position="628"/>
        <end position="691"/>
    </location>
</feature>
<comment type="caution">
    <text evidence="3">The sequence shown here is derived from an EMBL/GenBank/DDBJ whole genome shotgun (WGS) entry which is preliminary data.</text>
</comment>
<dbReference type="CDD" id="cd09917">
    <property type="entry name" value="F-box_SF"/>
    <property type="match status" value="1"/>
</dbReference>
<feature type="domain" description="F-box" evidence="2">
    <location>
        <begin position="25"/>
        <end position="71"/>
    </location>
</feature>
<accession>A0A1Y2BDH9</accession>
<dbReference type="InParanoid" id="A0A1Y2BDH9"/>
<reference evidence="3 4" key="1">
    <citation type="submission" date="2016-07" db="EMBL/GenBank/DDBJ databases">
        <title>Pervasive Adenine N6-methylation of Active Genes in Fungi.</title>
        <authorList>
            <consortium name="DOE Joint Genome Institute"/>
            <person name="Mondo S.J."/>
            <person name="Dannebaum R.O."/>
            <person name="Kuo R.C."/>
            <person name="Labutti K."/>
            <person name="Haridas S."/>
            <person name="Kuo A."/>
            <person name="Salamov A."/>
            <person name="Ahrendt S.R."/>
            <person name="Lipzen A."/>
            <person name="Sullivan W."/>
            <person name="Andreopoulos W.B."/>
            <person name="Clum A."/>
            <person name="Lindquist E."/>
            <person name="Daum C."/>
            <person name="Ramamoorthy G.K."/>
            <person name="Gryganskyi A."/>
            <person name="Culley D."/>
            <person name="Magnuson J.K."/>
            <person name="James T.Y."/>
            <person name="O'Malley M.A."/>
            <person name="Stajich J.E."/>
            <person name="Spatafora J.W."/>
            <person name="Visel A."/>
            <person name="Grigoriev I.V."/>
        </authorList>
    </citation>
    <scope>NUCLEOTIDE SEQUENCE [LARGE SCALE GENOMIC DNA]</scope>
    <source>
        <strain evidence="3 4">68-887.2</strain>
    </source>
</reference>
<feature type="region of interest" description="Disordered" evidence="1">
    <location>
        <begin position="592"/>
        <end position="612"/>
    </location>
</feature>
<feature type="compositionally biased region" description="Polar residues" evidence="1">
    <location>
        <begin position="10"/>
        <end position="28"/>
    </location>
</feature>
<organism evidence="3 4">
    <name type="scientific">Naematelia encephala</name>
    <dbReference type="NCBI Taxonomy" id="71784"/>
    <lineage>
        <taxon>Eukaryota</taxon>
        <taxon>Fungi</taxon>
        <taxon>Dikarya</taxon>
        <taxon>Basidiomycota</taxon>
        <taxon>Agaricomycotina</taxon>
        <taxon>Tremellomycetes</taxon>
        <taxon>Tremellales</taxon>
        <taxon>Naemateliaceae</taxon>
        <taxon>Naematelia</taxon>
    </lineage>
</organism>
<proteinExistence type="predicted"/>
<gene>
    <name evidence="3" type="ORF">BCR39DRAFT_522781</name>
</gene>
<feature type="region of interest" description="Disordered" evidence="1">
    <location>
        <begin position="1"/>
        <end position="29"/>
    </location>
</feature>
<dbReference type="PROSITE" id="PS50181">
    <property type="entry name" value="FBOX"/>
    <property type="match status" value="1"/>
</dbReference>
<dbReference type="EMBL" id="MCFC01000009">
    <property type="protein sequence ID" value="ORY32547.1"/>
    <property type="molecule type" value="Genomic_DNA"/>
</dbReference>
<evidence type="ECO:0000256" key="1">
    <source>
        <dbReference type="SAM" id="MobiDB-lite"/>
    </source>
</evidence>
<evidence type="ECO:0000313" key="4">
    <source>
        <dbReference type="Proteomes" id="UP000193986"/>
    </source>
</evidence>
<evidence type="ECO:0000259" key="2">
    <source>
        <dbReference type="PROSITE" id="PS50181"/>
    </source>
</evidence>
<dbReference type="InterPro" id="IPR036047">
    <property type="entry name" value="F-box-like_dom_sf"/>
</dbReference>
<evidence type="ECO:0000313" key="3">
    <source>
        <dbReference type="EMBL" id="ORY32547.1"/>
    </source>
</evidence>
<dbReference type="Proteomes" id="UP000193986">
    <property type="component" value="Unassembled WGS sequence"/>
</dbReference>
<feature type="region of interest" description="Disordered" evidence="1">
    <location>
        <begin position="461"/>
        <end position="485"/>
    </location>
</feature>